<comment type="catalytic activity">
    <reaction evidence="4">
        <text>N-terminal L-lysyl-[protein] + L-leucyl-tRNA(Leu) = N-terminal L-leucyl-L-lysyl-[protein] + tRNA(Leu) + H(+)</text>
        <dbReference type="Rhea" id="RHEA:12340"/>
        <dbReference type="Rhea" id="RHEA-COMP:9613"/>
        <dbReference type="Rhea" id="RHEA-COMP:9622"/>
        <dbReference type="Rhea" id="RHEA-COMP:12670"/>
        <dbReference type="Rhea" id="RHEA-COMP:12671"/>
        <dbReference type="ChEBI" id="CHEBI:15378"/>
        <dbReference type="ChEBI" id="CHEBI:65249"/>
        <dbReference type="ChEBI" id="CHEBI:78442"/>
        <dbReference type="ChEBI" id="CHEBI:78494"/>
        <dbReference type="ChEBI" id="CHEBI:133043"/>
        <dbReference type="EC" id="2.3.2.6"/>
    </reaction>
</comment>
<comment type="function">
    <text evidence="4">Functions in the N-end rule pathway of protein degradation where it conjugates Leu, Phe and, less efficiently, Met from aminoacyl-tRNAs to the N-termini of proteins containing an N-terminal arginine or lysine.</text>
</comment>
<name>A0ABS5BWF7_9BACT</name>
<organism evidence="5 6">
    <name type="scientific">Gemmata palustris</name>
    <dbReference type="NCBI Taxonomy" id="2822762"/>
    <lineage>
        <taxon>Bacteria</taxon>
        <taxon>Pseudomonadati</taxon>
        <taxon>Planctomycetota</taxon>
        <taxon>Planctomycetia</taxon>
        <taxon>Gemmatales</taxon>
        <taxon>Gemmataceae</taxon>
        <taxon>Gemmata</taxon>
    </lineage>
</organism>
<dbReference type="InterPro" id="IPR016181">
    <property type="entry name" value="Acyl_CoA_acyltransferase"/>
</dbReference>
<comment type="subcellular location">
    <subcellularLocation>
        <location evidence="4">Cytoplasm</location>
    </subcellularLocation>
</comment>
<keyword evidence="6" id="KW-1185">Reference proteome</keyword>
<comment type="catalytic activity">
    <reaction evidence="4">
        <text>L-phenylalanyl-tRNA(Phe) + an N-terminal L-alpha-aminoacyl-[protein] = an N-terminal L-phenylalanyl-L-alpha-aminoacyl-[protein] + tRNA(Phe)</text>
        <dbReference type="Rhea" id="RHEA:43632"/>
        <dbReference type="Rhea" id="RHEA-COMP:9668"/>
        <dbReference type="Rhea" id="RHEA-COMP:9699"/>
        <dbReference type="Rhea" id="RHEA-COMP:10636"/>
        <dbReference type="Rhea" id="RHEA-COMP:10637"/>
        <dbReference type="ChEBI" id="CHEBI:78442"/>
        <dbReference type="ChEBI" id="CHEBI:78531"/>
        <dbReference type="ChEBI" id="CHEBI:78597"/>
        <dbReference type="ChEBI" id="CHEBI:83561"/>
        <dbReference type="EC" id="2.3.2.6"/>
    </reaction>
</comment>
<evidence type="ECO:0000313" key="5">
    <source>
        <dbReference type="EMBL" id="MBP3958005.1"/>
    </source>
</evidence>
<dbReference type="EC" id="2.3.2.6" evidence="4"/>
<comment type="catalytic activity">
    <reaction evidence="4">
        <text>N-terminal L-arginyl-[protein] + L-leucyl-tRNA(Leu) = N-terminal L-leucyl-L-arginyl-[protein] + tRNA(Leu) + H(+)</text>
        <dbReference type="Rhea" id="RHEA:50416"/>
        <dbReference type="Rhea" id="RHEA-COMP:9613"/>
        <dbReference type="Rhea" id="RHEA-COMP:9622"/>
        <dbReference type="Rhea" id="RHEA-COMP:12672"/>
        <dbReference type="Rhea" id="RHEA-COMP:12673"/>
        <dbReference type="ChEBI" id="CHEBI:15378"/>
        <dbReference type="ChEBI" id="CHEBI:64719"/>
        <dbReference type="ChEBI" id="CHEBI:78442"/>
        <dbReference type="ChEBI" id="CHEBI:78494"/>
        <dbReference type="ChEBI" id="CHEBI:133044"/>
        <dbReference type="EC" id="2.3.2.6"/>
    </reaction>
</comment>
<gene>
    <name evidence="4" type="primary">aat</name>
    <name evidence="5" type="ORF">J8F10_22345</name>
</gene>
<comment type="similarity">
    <text evidence="4">Belongs to the L/F-transferase family.</text>
</comment>
<dbReference type="InterPro" id="IPR042203">
    <property type="entry name" value="Leu/Phe-tRNA_Trfase_C"/>
</dbReference>
<dbReference type="Gene3D" id="3.30.70.3550">
    <property type="entry name" value="Leucyl/phenylalanyl-tRNA-protein transferase, N-terminal domain"/>
    <property type="match status" value="1"/>
</dbReference>
<evidence type="ECO:0000256" key="1">
    <source>
        <dbReference type="ARBA" id="ARBA00022490"/>
    </source>
</evidence>
<dbReference type="Proteomes" id="UP000676565">
    <property type="component" value="Unassembled WGS sequence"/>
</dbReference>
<dbReference type="Pfam" id="PF03588">
    <property type="entry name" value="Leu_Phe_trans"/>
    <property type="match status" value="1"/>
</dbReference>
<proteinExistence type="inferred from homology"/>
<keyword evidence="1 4" id="KW-0963">Cytoplasm</keyword>
<evidence type="ECO:0000256" key="4">
    <source>
        <dbReference type="HAMAP-Rule" id="MF_00688"/>
    </source>
</evidence>
<dbReference type="PANTHER" id="PTHR30098:SF2">
    <property type="entry name" value="LEUCYL_PHENYLALANYL-TRNA--PROTEIN TRANSFERASE"/>
    <property type="match status" value="1"/>
</dbReference>
<dbReference type="GO" id="GO:0008914">
    <property type="term" value="F:leucyl-tRNA--protein transferase activity"/>
    <property type="evidence" value="ECO:0007669"/>
    <property type="project" value="UniProtKB-EC"/>
</dbReference>
<dbReference type="InterPro" id="IPR042221">
    <property type="entry name" value="Leu/Phe-tRNA_Trfase_N"/>
</dbReference>
<dbReference type="Gene3D" id="3.40.630.70">
    <property type="entry name" value="Leucyl/phenylalanyl-tRNA-protein transferase, C-terminal domain"/>
    <property type="match status" value="1"/>
</dbReference>
<evidence type="ECO:0000313" key="6">
    <source>
        <dbReference type="Proteomes" id="UP000676565"/>
    </source>
</evidence>
<keyword evidence="3 4" id="KW-0012">Acyltransferase</keyword>
<sequence>MSGIWGNRDVPWIPPELAEPDGFVGVGGDLRPPTLLRAYADGVFPWFNEGDPILWWSPDPRGVIDLHVDSRTHPDATPGYGGLHVSRRLARTIRSGKFRVTVNQCFETVMRACGECRPEGTWVTSDMLAGYAELHRLGHAHSLETWVKAESEGPDVWELAGGTYGVSIGGLFAAESMFYRVTDGSKVALAALVSRLRERGFTLLDVQMKTDHTSTMGASEISRSEYLKRLRQAIGMSGVRFV</sequence>
<dbReference type="HAMAP" id="MF_00688">
    <property type="entry name" value="Leu_Phe_trans"/>
    <property type="match status" value="1"/>
</dbReference>
<reference evidence="5 6" key="1">
    <citation type="submission" date="2021-04" db="EMBL/GenBank/DDBJ databases">
        <authorList>
            <person name="Ivanova A."/>
        </authorList>
    </citation>
    <scope>NUCLEOTIDE SEQUENCE [LARGE SCALE GENOMIC DNA]</scope>
    <source>
        <strain evidence="5 6">G18</strain>
    </source>
</reference>
<dbReference type="SUPFAM" id="SSF55729">
    <property type="entry name" value="Acyl-CoA N-acyltransferases (Nat)"/>
    <property type="match status" value="1"/>
</dbReference>
<dbReference type="InterPro" id="IPR004616">
    <property type="entry name" value="Leu/Phe-tRNA_Trfase"/>
</dbReference>
<protein>
    <recommendedName>
        <fullName evidence="4">Leucyl/phenylalanyl-tRNA--protein transferase</fullName>
        <ecNumber evidence="4">2.3.2.6</ecNumber>
    </recommendedName>
    <alternativeName>
        <fullName evidence="4">L/F-transferase</fullName>
    </alternativeName>
    <alternativeName>
        <fullName evidence="4">Leucyltransferase</fullName>
    </alternativeName>
    <alternativeName>
        <fullName evidence="4">Phenyalanyltransferase</fullName>
    </alternativeName>
</protein>
<dbReference type="PANTHER" id="PTHR30098">
    <property type="entry name" value="LEUCYL/PHENYLALANYL-TRNA--PROTEIN TRANSFERASE"/>
    <property type="match status" value="1"/>
</dbReference>
<evidence type="ECO:0000256" key="2">
    <source>
        <dbReference type="ARBA" id="ARBA00022679"/>
    </source>
</evidence>
<dbReference type="EMBL" id="JAGKQQ010000001">
    <property type="protein sequence ID" value="MBP3958005.1"/>
    <property type="molecule type" value="Genomic_DNA"/>
</dbReference>
<comment type="caution">
    <text evidence="5">The sequence shown here is derived from an EMBL/GenBank/DDBJ whole genome shotgun (WGS) entry which is preliminary data.</text>
</comment>
<dbReference type="NCBIfam" id="TIGR00667">
    <property type="entry name" value="aat"/>
    <property type="match status" value="1"/>
</dbReference>
<evidence type="ECO:0000256" key="3">
    <source>
        <dbReference type="ARBA" id="ARBA00023315"/>
    </source>
</evidence>
<keyword evidence="2 4" id="KW-0808">Transferase</keyword>
<dbReference type="RefSeq" id="WP_210657594.1">
    <property type="nucleotide sequence ID" value="NZ_JAGKQQ010000001.1"/>
</dbReference>
<accession>A0ABS5BWF7</accession>